<evidence type="ECO:0000256" key="2">
    <source>
        <dbReference type="SAM" id="Phobius"/>
    </source>
</evidence>
<organism evidence="3 4">
    <name type="scientific">Skeletonema marinoi</name>
    <dbReference type="NCBI Taxonomy" id="267567"/>
    <lineage>
        <taxon>Eukaryota</taxon>
        <taxon>Sar</taxon>
        <taxon>Stramenopiles</taxon>
        <taxon>Ochrophyta</taxon>
        <taxon>Bacillariophyta</taxon>
        <taxon>Coscinodiscophyceae</taxon>
        <taxon>Thalassiosirophycidae</taxon>
        <taxon>Thalassiosirales</taxon>
        <taxon>Skeletonemataceae</taxon>
        <taxon>Skeletonema</taxon>
        <taxon>Skeletonema marinoi-dohrnii complex</taxon>
    </lineage>
</organism>
<name>A0AAD8Y9I5_9STRA</name>
<protein>
    <submittedName>
        <fullName evidence="3">EGF-like domain-containing protein-like protein</fullName>
    </submittedName>
</protein>
<reference evidence="3" key="1">
    <citation type="submission" date="2023-06" db="EMBL/GenBank/DDBJ databases">
        <title>Survivors Of The Sea: Transcriptome response of Skeletonema marinoi to long-term dormancy.</title>
        <authorList>
            <person name="Pinder M.I.M."/>
            <person name="Kourtchenko O."/>
            <person name="Robertson E.K."/>
            <person name="Larsson T."/>
            <person name="Maumus F."/>
            <person name="Osuna-Cruz C.M."/>
            <person name="Vancaester E."/>
            <person name="Stenow R."/>
            <person name="Vandepoele K."/>
            <person name="Ploug H."/>
            <person name="Bruchert V."/>
            <person name="Godhe A."/>
            <person name="Topel M."/>
        </authorList>
    </citation>
    <scope>NUCLEOTIDE SEQUENCE</scope>
    <source>
        <strain evidence="3">R05AC</strain>
    </source>
</reference>
<keyword evidence="2" id="KW-0812">Transmembrane</keyword>
<dbReference type="EMBL" id="JATAAI010000011">
    <property type="protein sequence ID" value="KAK1742148.1"/>
    <property type="molecule type" value="Genomic_DNA"/>
</dbReference>
<proteinExistence type="predicted"/>
<feature type="region of interest" description="Disordered" evidence="1">
    <location>
        <begin position="1"/>
        <end position="22"/>
    </location>
</feature>
<evidence type="ECO:0000256" key="1">
    <source>
        <dbReference type="SAM" id="MobiDB-lite"/>
    </source>
</evidence>
<feature type="transmembrane region" description="Helical" evidence="2">
    <location>
        <begin position="170"/>
        <end position="195"/>
    </location>
</feature>
<feature type="transmembrane region" description="Helical" evidence="2">
    <location>
        <begin position="259"/>
        <end position="279"/>
    </location>
</feature>
<dbReference type="Proteomes" id="UP001224775">
    <property type="component" value="Unassembled WGS sequence"/>
</dbReference>
<evidence type="ECO:0000313" key="3">
    <source>
        <dbReference type="EMBL" id="KAK1742148.1"/>
    </source>
</evidence>
<evidence type="ECO:0000313" key="4">
    <source>
        <dbReference type="Proteomes" id="UP001224775"/>
    </source>
</evidence>
<sequence length="630" mass="71229">MTQEDTAASRSGGHLSERSDLSSVVVASAEIELGGDDANYDANSLKEAAAAAADTIDETKEEEFDVIKLPESTHTLLFTAPIKSPAFRFSFIIAALSIQCLLLALSNNIILRDGGEIPANVGMAVKVAQYASIFIALLMEEEIPTGLYLLRRISKTYFKSKFPELCYHKFVASCVLRICVGYLFLVNVLFILMRAREVLDIFFDFIALQFLQQLDDIAFNLARMGVFSKSLRAETTNKYFRTEFKKEVDKAEKSRRISLFLKAIYFMNLIGLLCGQIYVSRKQSRGDYQCKSITVIIKDEVWEESVVQVPGKDIEKMVLIYPYFNGHYNQDGSSHDGRPVYVEQNKFDGTEFSTKVPAQIKYCKSIRAWVFTHEYIQKSKSTRDDSACPWLLRSEETDVFDIEEVQGPWQIWAGVIGRTDVDIVCNQCSVNADCNLNGVCKNDGKCECYNDEEGVTFIGPHCEVRLKDDCRTIYGELYNDTWSVIPTPWDDKGLWQSGDRWFGVRQRQGERLFSKEGQEFLKAAATNYHAFWDRALQNGTVVVSDATTKDTPVGVDFYRIGERGDQFGPYGALYPLQLNNQTGRGVFRCTASRPFVYADALPFPNITGSGRRISHTEELCDTYLWLGDPN</sequence>
<dbReference type="AlphaFoldDB" id="A0AAD8Y9I5"/>
<keyword evidence="4" id="KW-1185">Reference proteome</keyword>
<gene>
    <name evidence="3" type="ORF">QTG54_006713</name>
</gene>
<keyword evidence="2" id="KW-0472">Membrane</keyword>
<accession>A0AAD8Y9I5</accession>
<feature type="transmembrane region" description="Helical" evidence="2">
    <location>
        <begin position="89"/>
        <end position="110"/>
    </location>
</feature>
<comment type="caution">
    <text evidence="3">The sequence shown here is derived from an EMBL/GenBank/DDBJ whole genome shotgun (WGS) entry which is preliminary data.</text>
</comment>
<keyword evidence="2" id="KW-1133">Transmembrane helix</keyword>